<dbReference type="AlphaFoldDB" id="A0A4R3MC86"/>
<evidence type="ECO:0000313" key="2">
    <source>
        <dbReference type="Proteomes" id="UP000295525"/>
    </source>
</evidence>
<protein>
    <submittedName>
        <fullName evidence="1">Uncharacterized protein</fullName>
    </submittedName>
</protein>
<dbReference type="EMBL" id="SMAJ01000001">
    <property type="protein sequence ID" value="TCT11170.1"/>
    <property type="molecule type" value="Genomic_DNA"/>
</dbReference>
<comment type="caution">
    <text evidence="1">The sequence shown here is derived from an EMBL/GenBank/DDBJ whole genome shotgun (WGS) entry which is preliminary data.</text>
</comment>
<evidence type="ECO:0000313" key="1">
    <source>
        <dbReference type="EMBL" id="TCT11170.1"/>
    </source>
</evidence>
<accession>A0A4R3MC86</accession>
<gene>
    <name evidence="1" type="ORF">EDC26_101398</name>
</gene>
<sequence length="78" mass="8843">MCCKVQYIVSMSDEKTIRLSFQVAMKTKRLLYAATQHEHRSLTNMLEVLVEGFCARNNIEDPEGMPLRGIKRGGRANG</sequence>
<organism evidence="1 2">
    <name type="scientific">Paralcaligenes ureilyticus</name>
    <dbReference type="NCBI Taxonomy" id="627131"/>
    <lineage>
        <taxon>Bacteria</taxon>
        <taxon>Pseudomonadati</taxon>
        <taxon>Pseudomonadota</taxon>
        <taxon>Betaproteobacteria</taxon>
        <taxon>Burkholderiales</taxon>
        <taxon>Alcaligenaceae</taxon>
        <taxon>Paralcaligenes</taxon>
    </lineage>
</organism>
<reference evidence="1 2" key="1">
    <citation type="submission" date="2019-03" db="EMBL/GenBank/DDBJ databases">
        <title>Genomic Encyclopedia of Type Strains, Phase IV (KMG-IV): sequencing the most valuable type-strain genomes for metagenomic binning, comparative biology and taxonomic classification.</title>
        <authorList>
            <person name="Goeker M."/>
        </authorList>
    </citation>
    <scope>NUCLEOTIDE SEQUENCE [LARGE SCALE GENOMIC DNA]</scope>
    <source>
        <strain evidence="1 2">DSM 24591</strain>
    </source>
</reference>
<keyword evidence="2" id="KW-1185">Reference proteome</keyword>
<proteinExistence type="predicted"/>
<dbReference type="Proteomes" id="UP000295525">
    <property type="component" value="Unassembled WGS sequence"/>
</dbReference>
<name>A0A4R3MC86_9BURK</name>